<comment type="caution">
    <text evidence="1">The sequence shown here is derived from an EMBL/GenBank/DDBJ whole genome shotgun (WGS) entry which is preliminary data.</text>
</comment>
<gene>
    <name evidence="1" type="ORF">DFP72DRAFT_859856</name>
</gene>
<dbReference type="Proteomes" id="UP000521943">
    <property type="component" value="Unassembled WGS sequence"/>
</dbReference>
<keyword evidence="2" id="KW-1185">Reference proteome</keyword>
<dbReference type="AlphaFoldDB" id="A0A8H6H9F8"/>
<evidence type="ECO:0000313" key="2">
    <source>
        <dbReference type="Proteomes" id="UP000521943"/>
    </source>
</evidence>
<organism evidence="1 2">
    <name type="scientific">Ephemerocybe angulata</name>
    <dbReference type="NCBI Taxonomy" id="980116"/>
    <lineage>
        <taxon>Eukaryota</taxon>
        <taxon>Fungi</taxon>
        <taxon>Dikarya</taxon>
        <taxon>Basidiomycota</taxon>
        <taxon>Agaricomycotina</taxon>
        <taxon>Agaricomycetes</taxon>
        <taxon>Agaricomycetidae</taxon>
        <taxon>Agaricales</taxon>
        <taxon>Agaricineae</taxon>
        <taxon>Psathyrellaceae</taxon>
        <taxon>Ephemerocybe</taxon>
    </lineage>
</organism>
<reference evidence="1 2" key="1">
    <citation type="submission" date="2020-07" db="EMBL/GenBank/DDBJ databases">
        <title>Comparative genomics of pyrophilous fungi reveals a link between fire events and developmental genes.</title>
        <authorList>
            <consortium name="DOE Joint Genome Institute"/>
            <person name="Steindorff A.S."/>
            <person name="Carver A."/>
            <person name="Calhoun S."/>
            <person name="Stillman K."/>
            <person name="Liu H."/>
            <person name="Lipzen A."/>
            <person name="Pangilinan J."/>
            <person name="Labutti K."/>
            <person name="Bruns T.D."/>
            <person name="Grigoriev I.V."/>
        </authorList>
    </citation>
    <scope>NUCLEOTIDE SEQUENCE [LARGE SCALE GENOMIC DNA]</scope>
    <source>
        <strain evidence="1 2">CBS 144469</strain>
    </source>
</reference>
<proteinExistence type="predicted"/>
<evidence type="ECO:0000313" key="1">
    <source>
        <dbReference type="EMBL" id="KAF6742843.1"/>
    </source>
</evidence>
<accession>A0A8H6H9F8</accession>
<name>A0A8H6H9F8_9AGAR</name>
<sequence>MQIASEEGTFEEDSKSQTLRVQPMNWDRRVVDLSLKGGLDDQIGASYEIASAHRLSINVARRRFRVREGLRRAGYGENTVGLHFGYFSSGCAKITQRLIIRPIYPVPYIQYVSRRPNFKLLASWLGGQRLAGVLTDSSYMGMRKSGCVKCAKIITLVIAGLVSRSEALNMLTLWIENYIICLGVLKDRRGSEQTHKDEKLK</sequence>
<dbReference type="EMBL" id="JACGCI010000166">
    <property type="protein sequence ID" value="KAF6742843.1"/>
    <property type="molecule type" value="Genomic_DNA"/>
</dbReference>
<protein>
    <submittedName>
        <fullName evidence="1">Uncharacterized protein</fullName>
    </submittedName>
</protein>